<evidence type="ECO:0000256" key="1">
    <source>
        <dbReference type="SAM" id="MobiDB-lite"/>
    </source>
</evidence>
<protein>
    <submittedName>
        <fullName evidence="4">Uncharacterized protein LOC106817548</fullName>
    </submittedName>
</protein>
<dbReference type="RefSeq" id="XP_014677708.1">
    <property type="nucleotide sequence ID" value="XM_014822222.1"/>
</dbReference>
<name>A0ABM1EZT7_PRICU</name>
<feature type="region of interest" description="Disordered" evidence="1">
    <location>
        <begin position="47"/>
        <end position="114"/>
    </location>
</feature>
<feature type="compositionally biased region" description="Basic and acidic residues" evidence="1">
    <location>
        <begin position="50"/>
        <end position="79"/>
    </location>
</feature>
<dbReference type="Proteomes" id="UP000695022">
    <property type="component" value="Unplaced"/>
</dbReference>
<keyword evidence="2" id="KW-0472">Membrane</keyword>
<gene>
    <name evidence="4" type="primary">LOC106817548</name>
</gene>
<proteinExistence type="predicted"/>
<evidence type="ECO:0000313" key="3">
    <source>
        <dbReference type="Proteomes" id="UP000695022"/>
    </source>
</evidence>
<feature type="compositionally biased region" description="Basic residues" evidence="1">
    <location>
        <begin position="80"/>
        <end position="90"/>
    </location>
</feature>
<keyword evidence="3" id="KW-1185">Reference proteome</keyword>
<reference evidence="4" key="1">
    <citation type="submission" date="2025-08" db="UniProtKB">
        <authorList>
            <consortium name="RefSeq"/>
        </authorList>
    </citation>
    <scope>IDENTIFICATION</scope>
</reference>
<sequence>MTEGSGDNDDFIADPLIVLIVGLCLTALVIGILGIYTYMRINGIHRTERHIKEEADTKAKKAEAKAREEAQEKKLDRQKSRNGTKRKIPRSVRENGAEGLRRATDAERAEKPTRGANHVDVAIAMTDASLDVGITSPSDVTWL</sequence>
<feature type="transmembrane region" description="Helical" evidence="2">
    <location>
        <begin position="16"/>
        <end position="39"/>
    </location>
</feature>
<dbReference type="GeneID" id="106817548"/>
<feature type="compositionally biased region" description="Basic and acidic residues" evidence="1">
    <location>
        <begin position="91"/>
        <end position="113"/>
    </location>
</feature>
<keyword evidence="2" id="KW-0812">Transmembrane</keyword>
<organism evidence="3 4">
    <name type="scientific">Priapulus caudatus</name>
    <name type="common">Priapulid worm</name>
    <dbReference type="NCBI Taxonomy" id="37621"/>
    <lineage>
        <taxon>Eukaryota</taxon>
        <taxon>Metazoa</taxon>
        <taxon>Ecdysozoa</taxon>
        <taxon>Scalidophora</taxon>
        <taxon>Priapulida</taxon>
        <taxon>Priapulimorpha</taxon>
        <taxon>Priapulimorphida</taxon>
        <taxon>Priapulidae</taxon>
        <taxon>Priapulus</taxon>
    </lineage>
</organism>
<accession>A0ABM1EZT7</accession>
<evidence type="ECO:0000313" key="4">
    <source>
        <dbReference type="RefSeq" id="XP_014677708.1"/>
    </source>
</evidence>
<evidence type="ECO:0000256" key="2">
    <source>
        <dbReference type="SAM" id="Phobius"/>
    </source>
</evidence>
<keyword evidence="2" id="KW-1133">Transmembrane helix</keyword>